<dbReference type="PROSITE" id="PS51257">
    <property type="entry name" value="PROKAR_LIPOPROTEIN"/>
    <property type="match status" value="1"/>
</dbReference>
<feature type="signal peptide" evidence="1">
    <location>
        <begin position="1"/>
        <end position="28"/>
    </location>
</feature>
<name>A0A317EAZ3_9PROT</name>
<proteinExistence type="predicted"/>
<sequence>MNLRASAFLLALAAAGGLAGCASPRADAALEAQNNLVGMSKATLLSCAGAPAAAMAASPTEEVLTYESRSVRGYRSGPSFGLGIFGGSGHVGYGMGFPIFGGADYVDDSENCRASFTLRNGVVTKVVYGGTDQRTAQRLEQCYQILENCLQRPAVASPAG</sequence>
<accession>A0A317EAZ3</accession>
<dbReference type="Proteomes" id="UP000246077">
    <property type="component" value="Unassembled WGS sequence"/>
</dbReference>
<keyword evidence="3" id="KW-1185">Reference proteome</keyword>
<evidence type="ECO:0008006" key="4">
    <source>
        <dbReference type="Google" id="ProtNLM"/>
    </source>
</evidence>
<dbReference type="OrthoDB" id="7348069at2"/>
<evidence type="ECO:0000313" key="2">
    <source>
        <dbReference type="EMBL" id="PWR24119.1"/>
    </source>
</evidence>
<dbReference type="AlphaFoldDB" id="A0A317EAZ3"/>
<keyword evidence="1" id="KW-0732">Signal</keyword>
<evidence type="ECO:0000313" key="3">
    <source>
        <dbReference type="Proteomes" id="UP000246077"/>
    </source>
</evidence>
<reference evidence="3" key="1">
    <citation type="submission" date="2018-05" db="EMBL/GenBank/DDBJ databases">
        <title>Zavarzinia sp. HR-AS.</title>
        <authorList>
            <person name="Lee Y."/>
            <person name="Jeon C.O."/>
        </authorList>
    </citation>
    <scope>NUCLEOTIDE SEQUENCE [LARGE SCALE GENOMIC DNA]</scope>
    <source>
        <strain evidence="3">DSM 1231</strain>
    </source>
</reference>
<protein>
    <recommendedName>
        <fullName evidence="4">DUF4136 domain-containing protein</fullName>
    </recommendedName>
</protein>
<dbReference type="RefSeq" id="WP_109920153.1">
    <property type="nucleotide sequence ID" value="NZ_QGLF01000001.1"/>
</dbReference>
<gene>
    <name evidence="2" type="ORF">DKG75_05040</name>
</gene>
<evidence type="ECO:0000256" key="1">
    <source>
        <dbReference type="SAM" id="SignalP"/>
    </source>
</evidence>
<comment type="caution">
    <text evidence="2">The sequence shown here is derived from an EMBL/GenBank/DDBJ whole genome shotgun (WGS) entry which is preliminary data.</text>
</comment>
<feature type="chain" id="PRO_5016410892" description="DUF4136 domain-containing protein" evidence="1">
    <location>
        <begin position="29"/>
        <end position="160"/>
    </location>
</feature>
<organism evidence="2 3">
    <name type="scientific">Zavarzinia compransoris</name>
    <dbReference type="NCBI Taxonomy" id="1264899"/>
    <lineage>
        <taxon>Bacteria</taxon>
        <taxon>Pseudomonadati</taxon>
        <taxon>Pseudomonadota</taxon>
        <taxon>Alphaproteobacteria</taxon>
        <taxon>Rhodospirillales</taxon>
        <taxon>Zavarziniaceae</taxon>
        <taxon>Zavarzinia</taxon>
    </lineage>
</organism>
<dbReference type="EMBL" id="QGLF01000001">
    <property type="protein sequence ID" value="PWR24119.1"/>
    <property type="molecule type" value="Genomic_DNA"/>
</dbReference>